<evidence type="ECO:0000256" key="2">
    <source>
        <dbReference type="SAM" id="SignalP"/>
    </source>
</evidence>
<dbReference type="SUPFAM" id="SSF54495">
    <property type="entry name" value="UBC-like"/>
    <property type="match status" value="1"/>
</dbReference>
<feature type="signal peptide" evidence="2">
    <location>
        <begin position="1"/>
        <end position="32"/>
    </location>
</feature>
<dbReference type="AlphaFoldDB" id="A0A9N8EEA1"/>
<dbReference type="EMBL" id="CAICTM010000963">
    <property type="protein sequence ID" value="CAB9518820.1"/>
    <property type="molecule type" value="Genomic_DNA"/>
</dbReference>
<sequence>MAASLYHLSRQRWRGLVLAVVMIGCLVGTSKAASNCPINGGSSVPILHRSISSLSTRQQPYPILKPAELDILFQLRGGADDDEDDGISLDETTSASPIMSKLRNVIRSVLQIGDRKIPIVSTGLKAILGGLENILGVELLPKKKKKKAKKAGKKNKKKKAAKEEGDTEEEDDKPKETSKKQPSAATKKHLVSKLSATNPNYRIQRELKEFIQEPPPNLSVKVGKNIRVWIVTMIGAKNTIYEGEVYKLRVSFPPQYPTMPPSVYFLPPNIPKHEHVYTNGDICLSLLGKDWRPTMTAQSIANSILSILSSAQSKSIPMDNAKHAQNKPGQYQEDWVYHDDNC</sequence>
<protein>
    <submittedName>
        <fullName evidence="4">Probable ubiquitin-conjugating enzyme E2 W-B</fullName>
    </submittedName>
</protein>
<feature type="region of interest" description="Disordered" evidence="1">
    <location>
        <begin position="145"/>
        <end position="191"/>
    </location>
</feature>
<evidence type="ECO:0000259" key="3">
    <source>
        <dbReference type="PROSITE" id="PS50127"/>
    </source>
</evidence>
<organism evidence="4 5">
    <name type="scientific">Seminavis robusta</name>
    <dbReference type="NCBI Taxonomy" id="568900"/>
    <lineage>
        <taxon>Eukaryota</taxon>
        <taxon>Sar</taxon>
        <taxon>Stramenopiles</taxon>
        <taxon>Ochrophyta</taxon>
        <taxon>Bacillariophyta</taxon>
        <taxon>Bacillariophyceae</taxon>
        <taxon>Bacillariophycidae</taxon>
        <taxon>Naviculales</taxon>
        <taxon>Naviculaceae</taxon>
        <taxon>Seminavis</taxon>
    </lineage>
</organism>
<reference evidence="4" key="1">
    <citation type="submission" date="2020-06" db="EMBL/GenBank/DDBJ databases">
        <authorList>
            <consortium name="Plant Systems Biology data submission"/>
        </authorList>
    </citation>
    <scope>NUCLEOTIDE SEQUENCE</scope>
    <source>
        <strain evidence="4">D6</strain>
    </source>
</reference>
<dbReference type="PROSITE" id="PS50127">
    <property type="entry name" value="UBC_2"/>
    <property type="match status" value="1"/>
</dbReference>
<dbReference type="InterPro" id="IPR050113">
    <property type="entry name" value="Ub_conjugating_enzyme"/>
</dbReference>
<dbReference type="PANTHER" id="PTHR24067">
    <property type="entry name" value="UBIQUITIN-CONJUGATING ENZYME E2"/>
    <property type="match status" value="1"/>
</dbReference>
<proteinExistence type="predicted"/>
<keyword evidence="2" id="KW-0732">Signal</keyword>
<accession>A0A9N8EEA1</accession>
<feature type="chain" id="PRO_5040171913" evidence="2">
    <location>
        <begin position="33"/>
        <end position="342"/>
    </location>
</feature>
<dbReference type="CDD" id="cd23808">
    <property type="entry name" value="UBCc_UBE2W"/>
    <property type="match status" value="1"/>
</dbReference>
<evidence type="ECO:0000256" key="1">
    <source>
        <dbReference type="SAM" id="MobiDB-lite"/>
    </source>
</evidence>
<dbReference type="InterPro" id="IPR016135">
    <property type="entry name" value="UBQ-conjugating_enzyme/RWD"/>
</dbReference>
<comment type="caution">
    <text evidence="4">The sequence shown here is derived from an EMBL/GenBank/DDBJ whole genome shotgun (WGS) entry which is preliminary data.</text>
</comment>
<dbReference type="OrthoDB" id="1158011at2759"/>
<name>A0A9N8EEA1_9STRA</name>
<gene>
    <name evidence="4" type="ORF">SEMRO_965_G225660.1</name>
</gene>
<dbReference type="InterPro" id="IPR000608">
    <property type="entry name" value="UBC"/>
</dbReference>
<dbReference type="Proteomes" id="UP001153069">
    <property type="component" value="Unassembled WGS sequence"/>
</dbReference>
<keyword evidence="5" id="KW-1185">Reference proteome</keyword>
<feature type="compositionally biased region" description="Basic residues" evidence="1">
    <location>
        <begin position="145"/>
        <end position="160"/>
    </location>
</feature>
<dbReference type="SMART" id="SM00212">
    <property type="entry name" value="UBCc"/>
    <property type="match status" value="1"/>
</dbReference>
<dbReference type="Pfam" id="PF00179">
    <property type="entry name" value="UQ_con"/>
    <property type="match status" value="1"/>
</dbReference>
<evidence type="ECO:0000313" key="4">
    <source>
        <dbReference type="EMBL" id="CAB9518820.1"/>
    </source>
</evidence>
<feature type="domain" description="UBC core" evidence="3">
    <location>
        <begin position="198"/>
        <end position="342"/>
    </location>
</feature>
<evidence type="ECO:0000313" key="5">
    <source>
        <dbReference type="Proteomes" id="UP001153069"/>
    </source>
</evidence>
<dbReference type="Gene3D" id="3.10.110.10">
    <property type="entry name" value="Ubiquitin Conjugating Enzyme"/>
    <property type="match status" value="1"/>
</dbReference>